<organism evidence="1 2">
    <name type="scientific">Cryptotermes secundus</name>
    <dbReference type="NCBI Taxonomy" id="105785"/>
    <lineage>
        <taxon>Eukaryota</taxon>
        <taxon>Metazoa</taxon>
        <taxon>Ecdysozoa</taxon>
        <taxon>Arthropoda</taxon>
        <taxon>Hexapoda</taxon>
        <taxon>Insecta</taxon>
        <taxon>Pterygota</taxon>
        <taxon>Neoptera</taxon>
        <taxon>Polyneoptera</taxon>
        <taxon>Dictyoptera</taxon>
        <taxon>Blattodea</taxon>
        <taxon>Blattoidea</taxon>
        <taxon>Termitoidae</taxon>
        <taxon>Kalotermitidae</taxon>
        <taxon>Cryptotermitinae</taxon>
        <taxon>Cryptotermes</taxon>
    </lineage>
</organism>
<proteinExistence type="predicted"/>
<dbReference type="Proteomes" id="UP000235965">
    <property type="component" value="Unassembled WGS sequence"/>
</dbReference>
<evidence type="ECO:0000313" key="1">
    <source>
        <dbReference type="EMBL" id="PNF31381.1"/>
    </source>
</evidence>
<gene>
    <name evidence="1" type="ORF">B7P43_G10057</name>
</gene>
<dbReference type="EMBL" id="NEVH01011881">
    <property type="protein sequence ID" value="PNF31381.1"/>
    <property type="molecule type" value="Genomic_DNA"/>
</dbReference>
<dbReference type="STRING" id="105785.A0A2J7QS13"/>
<dbReference type="InParanoid" id="A0A2J7QS13"/>
<evidence type="ECO:0000313" key="2">
    <source>
        <dbReference type="Proteomes" id="UP000235965"/>
    </source>
</evidence>
<dbReference type="PANTHER" id="PTHR46601">
    <property type="entry name" value="ULP_PROTEASE DOMAIN-CONTAINING PROTEIN"/>
    <property type="match status" value="1"/>
</dbReference>
<dbReference type="OrthoDB" id="10062343at2759"/>
<comment type="caution">
    <text evidence="1">The sequence shown here is derived from an EMBL/GenBank/DDBJ whole genome shotgun (WGS) entry which is preliminary data.</text>
</comment>
<name>A0A2J7QS13_9NEOP</name>
<dbReference type="PANTHER" id="PTHR46601:SF1">
    <property type="entry name" value="ADF-H DOMAIN-CONTAINING PROTEIN"/>
    <property type="match status" value="1"/>
</dbReference>
<sequence>MECSIGIVTREECHKTTYGAVNKQLTLVSELGEEKQTVLKLRLGECDLRSICKHHEIKYSVKYNHLFGNICCDPLKVHKRTIKKGLREISLEHLKKEKNFPVALVPGKSLCPNCYTKIFVLKETVSGGSSGSGRSEFAPMQENVAELEAVCSALDISPVAKIMKMNTGKRPAALSKKCRRISDSLRRKLASSFSDDSMGLDSDEQIPSFALSEEYDLLINKLKEKCLISNKEEKIKIISLLPTSWSRQKISQEFQVSEHLVRITRALQKTQGILPDLGKRRGHPVRDETIQAVTEFYENNENSRICPGKKDCVSVNVGGIKEHMQKRLILCNLMELYIHFKNTQPEHKIGFSKFCALRPKWCIIAGASGTHTVCVCSYHQNVKLMVEGATLNSDYKDLLRVMVCDIESYKCMSNECADCPGEEILTELLSAESESMPDQIVYKQWVNTDRANMISVMQTYSEFCESLIEKLTELKKHHYVAKIQSQYLKETRESLDETQCLVLADFAENYSFLVQDEIQSFHWVNQQATLHPFVYYYKADNITKCRSLCIISDHVKHDTATVYVFQKYLIADIKENVPSVRKVIYFSDGAGSQYKNKKNLSNLCHHYEDFGLQAEWNFFATSHGKNACDGIGGTTKRQATKASLQRTHFNQIMCPLELYKFCTENISGIVYFFVPTEEVARNEIILKSRFQKCKTVPHTREKHRVVPLEENTVRCYKTSKSDDFEDIVVVDNS</sequence>
<evidence type="ECO:0008006" key="3">
    <source>
        <dbReference type="Google" id="ProtNLM"/>
    </source>
</evidence>
<accession>A0A2J7QS13</accession>
<keyword evidence="2" id="KW-1185">Reference proteome</keyword>
<reference evidence="1 2" key="1">
    <citation type="submission" date="2017-12" db="EMBL/GenBank/DDBJ databases">
        <title>Hemimetabolous genomes reveal molecular basis of termite eusociality.</title>
        <authorList>
            <person name="Harrison M.C."/>
            <person name="Jongepier E."/>
            <person name="Robertson H.M."/>
            <person name="Arning N."/>
            <person name="Bitard-Feildel T."/>
            <person name="Chao H."/>
            <person name="Childers C.P."/>
            <person name="Dinh H."/>
            <person name="Doddapaneni H."/>
            <person name="Dugan S."/>
            <person name="Gowin J."/>
            <person name="Greiner C."/>
            <person name="Han Y."/>
            <person name="Hu H."/>
            <person name="Hughes D.S.T."/>
            <person name="Huylmans A.-K."/>
            <person name="Kemena C."/>
            <person name="Kremer L.P.M."/>
            <person name="Lee S.L."/>
            <person name="Lopez-Ezquerra A."/>
            <person name="Mallet L."/>
            <person name="Monroy-Kuhn J.M."/>
            <person name="Moser A."/>
            <person name="Murali S.C."/>
            <person name="Muzny D.M."/>
            <person name="Otani S."/>
            <person name="Piulachs M.-D."/>
            <person name="Poelchau M."/>
            <person name="Qu J."/>
            <person name="Schaub F."/>
            <person name="Wada-Katsumata A."/>
            <person name="Worley K.C."/>
            <person name="Xie Q."/>
            <person name="Ylla G."/>
            <person name="Poulsen M."/>
            <person name="Gibbs R.A."/>
            <person name="Schal C."/>
            <person name="Richards S."/>
            <person name="Belles X."/>
            <person name="Korb J."/>
            <person name="Bornberg-Bauer E."/>
        </authorList>
    </citation>
    <scope>NUCLEOTIDE SEQUENCE [LARGE SCALE GENOMIC DNA]</scope>
    <source>
        <tissue evidence="1">Whole body</tissue>
    </source>
</reference>
<protein>
    <recommendedName>
        <fullName evidence="3">Cc8L18.2-like protein</fullName>
    </recommendedName>
</protein>
<dbReference type="AlphaFoldDB" id="A0A2J7QS13"/>